<name>A0A372IPD0_9BACT</name>
<gene>
    <name evidence="2" type="ORF">D0Y96_08715</name>
</gene>
<keyword evidence="3" id="KW-1185">Reference proteome</keyword>
<sequence length="342" mass="37342">MVQMRPVRLIPALLLLVALLFGVAIPGFAQAERKRLILKDGSYQVVLKYEVVGDRVRYTSAERNGQVEEIPYALVDWPATDKWNRDHAPGANPAAAPDDNAAQNTAAEIDKEEQAERAAEKNRMPVVAPGLRLPDESGIFALDTWQGIPELVHLEQSNGNVNRDTGHTILRAAIAPLGGAKELIQLDGPESKIQLHVNQPVLYVSLDHGDAETAGPDGALTVNTGGASSVKDDKKAVSHSSPDSRYAIVRVETRRTLRTIGAMRVSMLGKVTQSEDIVPTKAEILPGGYWMKLTPKYPLDFGEYALMEILSPGEVNLDVWDFGVDPRKPENRHALTPIEDGN</sequence>
<organism evidence="2 3">
    <name type="scientific">Paracidobacterium acidisoli</name>
    <dbReference type="NCBI Taxonomy" id="2303751"/>
    <lineage>
        <taxon>Bacteria</taxon>
        <taxon>Pseudomonadati</taxon>
        <taxon>Acidobacteriota</taxon>
        <taxon>Terriglobia</taxon>
        <taxon>Terriglobales</taxon>
        <taxon>Acidobacteriaceae</taxon>
        <taxon>Paracidobacterium</taxon>
    </lineage>
</organism>
<feature type="compositionally biased region" description="Low complexity" evidence="1">
    <location>
        <begin position="89"/>
        <end position="107"/>
    </location>
</feature>
<dbReference type="EMBL" id="QVQT01000003">
    <property type="protein sequence ID" value="RFU16820.1"/>
    <property type="molecule type" value="Genomic_DNA"/>
</dbReference>
<dbReference type="Proteomes" id="UP000264702">
    <property type="component" value="Unassembled WGS sequence"/>
</dbReference>
<dbReference type="AlphaFoldDB" id="A0A372IPD0"/>
<feature type="region of interest" description="Disordered" evidence="1">
    <location>
        <begin position="83"/>
        <end position="122"/>
    </location>
</feature>
<evidence type="ECO:0000313" key="3">
    <source>
        <dbReference type="Proteomes" id="UP000264702"/>
    </source>
</evidence>
<evidence type="ECO:0000256" key="1">
    <source>
        <dbReference type="SAM" id="MobiDB-lite"/>
    </source>
</evidence>
<reference evidence="2 3" key="1">
    <citation type="submission" date="2018-08" db="EMBL/GenBank/DDBJ databases">
        <title>Acidipila sp. 4G-K13, an acidobacterium isolated from forest soil.</title>
        <authorList>
            <person name="Gao Z.-H."/>
            <person name="Qiu L.-H."/>
        </authorList>
    </citation>
    <scope>NUCLEOTIDE SEQUENCE [LARGE SCALE GENOMIC DNA]</scope>
    <source>
        <strain evidence="2 3">4G-K13</strain>
    </source>
</reference>
<protein>
    <submittedName>
        <fullName evidence="2">Uncharacterized protein</fullName>
    </submittedName>
</protein>
<comment type="caution">
    <text evidence="2">The sequence shown here is derived from an EMBL/GenBank/DDBJ whole genome shotgun (WGS) entry which is preliminary data.</text>
</comment>
<evidence type="ECO:0000313" key="2">
    <source>
        <dbReference type="EMBL" id="RFU16820.1"/>
    </source>
</evidence>
<proteinExistence type="predicted"/>
<feature type="compositionally biased region" description="Basic and acidic residues" evidence="1">
    <location>
        <begin position="108"/>
        <end position="122"/>
    </location>
</feature>
<accession>A0A372IPD0</accession>